<dbReference type="GO" id="GO:0004016">
    <property type="term" value="F:adenylate cyclase activity"/>
    <property type="evidence" value="ECO:0007669"/>
    <property type="project" value="UniProtKB-ARBA"/>
</dbReference>
<sequence>MNIPIPPNQLEEPEGQVPLDSPLYIERPPIETDCYQTLVRPTALIRIKAPRQMGKSSLMQRILHSGTQQGYHKACLNFQLADYEFFSNLDQFLQWFCASIAEELGLDDQLEQYWKGVIGSKNKCTKYLQRYLLAQLDSPLVLGLDEVDLIFQHPEIAVDFFGLLRAWHERSKNEPTWQNLRLVISHSKEVYIPLNINQSPFNVGLPVELPELTPEQIQDLIHRHGLEFSEVEFTALFDMIGGHPYLVRMALYQIAKDKITLEQFLETAPTEAGCYYDHLRRHLSNLEKNEELTNILKQVIKSDYPVSIPSAEAFKLRSMGLVKFQGNDVLPLCNLYRIYFREKLGLTTSSKDKDIALAAIMFTDIVDSTSRMERNQRQMLDCIKRDFTVIRDLIRQHNGQELKSMGDGLLLYFSSAVEAVRCGIEMQQALAAAEISPETSLKHRIGIHVGDVFLSGGDVLGIGVNIASRLQSQAMPGEICISQTVYDVVKNHLSLQVTYLGERKLKGIESPIPLYRVIP</sequence>
<dbReference type="PROSITE" id="PS50125">
    <property type="entry name" value="GUANYLATE_CYCLASE_2"/>
    <property type="match status" value="1"/>
</dbReference>
<dbReference type="Pfam" id="PF00211">
    <property type="entry name" value="Guanylate_cyc"/>
    <property type="match status" value="1"/>
</dbReference>
<evidence type="ECO:0000259" key="2">
    <source>
        <dbReference type="PROSITE" id="PS50125"/>
    </source>
</evidence>
<feature type="domain" description="Guanylate cyclase" evidence="2">
    <location>
        <begin position="359"/>
        <end position="471"/>
    </location>
</feature>
<protein>
    <submittedName>
        <fullName evidence="3">Adenylate/guanylate cyclase</fullName>
    </submittedName>
</protein>
<dbReference type="Gene3D" id="3.40.50.300">
    <property type="entry name" value="P-loop containing nucleotide triphosphate hydrolases"/>
    <property type="match status" value="1"/>
</dbReference>
<dbReference type="InterPro" id="IPR050697">
    <property type="entry name" value="Adenylyl/Guanylyl_Cyclase_3/4"/>
</dbReference>
<organism evidence="3 4">
    <name type="scientific">Planktothrix tepida PCC 9214</name>
    <dbReference type="NCBI Taxonomy" id="671072"/>
    <lineage>
        <taxon>Bacteria</taxon>
        <taxon>Bacillati</taxon>
        <taxon>Cyanobacteriota</taxon>
        <taxon>Cyanophyceae</taxon>
        <taxon>Oscillatoriophycideae</taxon>
        <taxon>Oscillatoriales</taxon>
        <taxon>Microcoleaceae</taxon>
        <taxon>Planktothrix</taxon>
    </lineage>
</organism>
<keyword evidence="4" id="KW-1185">Reference proteome</keyword>
<reference evidence="4" key="1">
    <citation type="submission" date="2015-10" db="EMBL/GenBank/DDBJ databases">
        <authorList>
            <person name="Regsiter A."/>
            <person name="william w."/>
        </authorList>
    </citation>
    <scope>NUCLEOTIDE SEQUENCE [LARGE SCALE GENOMIC DNA]</scope>
</reference>
<comment type="similarity">
    <text evidence="1">Belongs to the adenylyl cyclase class-3 family.</text>
</comment>
<dbReference type="SMART" id="SM00044">
    <property type="entry name" value="CYCc"/>
    <property type="match status" value="1"/>
</dbReference>
<dbReference type="SUPFAM" id="SSF52540">
    <property type="entry name" value="P-loop containing nucleoside triphosphate hydrolases"/>
    <property type="match status" value="1"/>
</dbReference>
<evidence type="ECO:0000313" key="3">
    <source>
        <dbReference type="EMBL" id="CUR30383.1"/>
    </source>
</evidence>
<dbReference type="CDD" id="cd07302">
    <property type="entry name" value="CHD"/>
    <property type="match status" value="1"/>
</dbReference>
<dbReference type="GO" id="GO:0006171">
    <property type="term" value="P:cAMP biosynthetic process"/>
    <property type="evidence" value="ECO:0007669"/>
    <property type="project" value="TreeGrafter"/>
</dbReference>
<dbReference type="OrthoDB" id="502668at2"/>
<dbReference type="InterPro" id="IPR029787">
    <property type="entry name" value="Nucleotide_cyclase"/>
</dbReference>
<dbReference type="InterPro" id="IPR001054">
    <property type="entry name" value="A/G_cyclase"/>
</dbReference>
<dbReference type="GO" id="GO:0035556">
    <property type="term" value="P:intracellular signal transduction"/>
    <property type="evidence" value="ECO:0007669"/>
    <property type="project" value="InterPro"/>
</dbReference>
<accession>A0A1J1LCR0</accession>
<evidence type="ECO:0000313" key="4">
    <source>
        <dbReference type="Proteomes" id="UP000184315"/>
    </source>
</evidence>
<dbReference type="EMBL" id="CZDF01000126">
    <property type="protein sequence ID" value="CUR30383.1"/>
    <property type="molecule type" value="Genomic_DNA"/>
</dbReference>
<dbReference type="Proteomes" id="UP000184315">
    <property type="component" value="Unassembled WGS sequence"/>
</dbReference>
<dbReference type="AlphaFoldDB" id="A0A1J1LCR0"/>
<dbReference type="STRING" id="671072.PL9214230010"/>
<dbReference type="InterPro" id="IPR027417">
    <property type="entry name" value="P-loop_NTPase"/>
</dbReference>
<name>A0A1J1LCR0_9CYAN</name>
<dbReference type="Gene3D" id="3.30.70.1230">
    <property type="entry name" value="Nucleotide cyclase"/>
    <property type="match status" value="1"/>
</dbReference>
<dbReference type="RefSeq" id="WP_072717396.1">
    <property type="nucleotide sequence ID" value="NZ_LN889778.1"/>
</dbReference>
<dbReference type="PANTHER" id="PTHR43081">
    <property type="entry name" value="ADENYLATE CYCLASE, TERMINAL-DIFFERENTIATION SPECIFIC-RELATED"/>
    <property type="match status" value="1"/>
</dbReference>
<gene>
    <name evidence="3" type="ORF">PL9214230010</name>
</gene>
<dbReference type="SUPFAM" id="SSF55073">
    <property type="entry name" value="Nucleotide cyclase"/>
    <property type="match status" value="1"/>
</dbReference>
<evidence type="ECO:0000256" key="1">
    <source>
        <dbReference type="ARBA" id="ARBA00005381"/>
    </source>
</evidence>
<proteinExistence type="inferred from homology"/>
<dbReference type="PANTHER" id="PTHR43081:SF19">
    <property type="entry name" value="PH-SENSITIVE ADENYLATE CYCLASE RV1264"/>
    <property type="match status" value="1"/>
</dbReference>
<dbReference type="Pfam" id="PF14516">
    <property type="entry name" value="AAA_35"/>
    <property type="match status" value="1"/>
</dbReference>